<reference evidence="1" key="1">
    <citation type="submission" date="2023-10" db="EMBL/GenBank/DDBJ databases">
        <authorList>
            <person name="Chen Y."/>
            <person name="Shah S."/>
            <person name="Dougan E. K."/>
            <person name="Thang M."/>
            <person name="Chan C."/>
        </authorList>
    </citation>
    <scope>NUCLEOTIDE SEQUENCE [LARGE SCALE GENOMIC DNA]</scope>
</reference>
<proteinExistence type="predicted"/>
<dbReference type="EMBL" id="CAUYUJ010018612">
    <property type="protein sequence ID" value="CAK0884980.1"/>
    <property type="molecule type" value="Genomic_DNA"/>
</dbReference>
<protein>
    <submittedName>
        <fullName evidence="1">Uncharacterized protein</fullName>
    </submittedName>
</protein>
<gene>
    <name evidence="1" type="ORF">PCOR1329_LOCUS66715</name>
</gene>
<keyword evidence="2" id="KW-1185">Reference proteome</keyword>
<evidence type="ECO:0000313" key="2">
    <source>
        <dbReference type="Proteomes" id="UP001189429"/>
    </source>
</evidence>
<sequence length="239" mass="26962">MAASRVPAAMQLASAMSQLLAKELRRKCRNVQVVDDVINWVWKQVIKPQAQKHANLTDRVLEMMYEETKVWKKVKKHNVALDACVSAVKLECNALSVFTEKREAVALALRILCQDEMKEVFLRPLLVHMDILDDYDRVNDGGYRKIDIVGADSDLGQRYRRGIIEYSGASNMDVFLRHLEATVNDLQDADVDKAFGAGVGRFVDLVREARASAPVVDAGESVLSREPFQDFLSIVYPCY</sequence>
<name>A0ABN9WI78_9DINO</name>
<evidence type="ECO:0000313" key="1">
    <source>
        <dbReference type="EMBL" id="CAK0884980.1"/>
    </source>
</evidence>
<accession>A0ABN9WI78</accession>
<comment type="caution">
    <text evidence="1">The sequence shown here is derived from an EMBL/GenBank/DDBJ whole genome shotgun (WGS) entry which is preliminary data.</text>
</comment>
<organism evidence="1 2">
    <name type="scientific">Prorocentrum cordatum</name>
    <dbReference type="NCBI Taxonomy" id="2364126"/>
    <lineage>
        <taxon>Eukaryota</taxon>
        <taxon>Sar</taxon>
        <taxon>Alveolata</taxon>
        <taxon>Dinophyceae</taxon>
        <taxon>Prorocentrales</taxon>
        <taxon>Prorocentraceae</taxon>
        <taxon>Prorocentrum</taxon>
    </lineage>
</organism>
<dbReference type="Proteomes" id="UP001189429">
    <property type="component" value="Unassembled WGS sequence"/>
</dbReference>